<dbReference type="SUPFAM" id="SSF53300">
    <property type="entry name" value="vWA-like"/>
    <property type="match status" value="2"/>
</dbReference>
<evidence type="ECO:0000256" key="3">
    <source>
        <dbReference type="ARBA" id="ARBA00023157"/>
    </source>
</evidence>
<evidence type="ECO:0000313" key="8">
    <source>
        <dbReference type="EMBL" id="KAK3591867.1"/>
    </source>
</evidence>
<keyword evidence="3 4" id="KW-1015">Disulfide bond</keyword>
<feature type="domain" description="Sushi" evidence="7">
    <location>
        <begin position="265"/>
        <end position="322"/>
    </location>
</feature>
<dbReference type="CDD" id="cd01450">
    <property type="entry name" value="vWFA_subfamily_ECM"/>
    <property type="match status" value="2"/>
</dbReference>
<dbReference type="SUPFAM" id="SSF57535">
    <property type="entry name" value="Complement control module/SCR domain"/>
    <property type="match status" value="14"/>
</dbReference>
<accession>A0AAE0SH46</accession>
<evidence type="ECO:0000256" key="2">
    <source>
        <dbReference type="ARBA" id="ARBA00022737"/>
    </source>
</evidence>
<dbReference type="PANTHER" id="PTHR45656:SF4">
    <property type="entry name" value="PROTEIN CBR-CLEC-78"/>
    <property type="match status" value="1"/>
</dbReference>
<feature type="disulfide bond" evidence="4">
    <location>
        <begin position="965"/>
        <end position="992"/>
    </location>
</feature>
<evidence type="ECO:0000256" key="4">
    <source>
        <dbReference type="PROSITE-ProRule" id="PRU00302"/>
    </source>
</evidence>
<feature type="disulfide bond" evidence="4">
    <location>
        <begin position="405"/>
        <end position="432"/>
    </location>
</feature>
<feature type="disulfide bond" evidence="4">
    <location>
        <begin position="293"/>
        <end position="320"/>
    </location>
</feature>
<dbReference type="CDD" id="cd00033">
    <property type="entry name" value="CCP"/>
    <property type="match status" value="13"/>
</dbReference>
<dbReference type="SMART" id="SM00032">
    <property type="entry name" value="CCP"/>
    <property type="match status" value="14"/>
</dbReference>
<keyword evidence="9" id="KW-1185">Reference proteome</keyword>
<feature type="domain" description="VWFA" evidence="6">
    <location>
        <begin position="1000"/>
        <end position="1172"/>
    </location>
</feature>
<keyword evidence="4" id="KW-0768">Sushi</keyword>
<dbReference type="Gene3D" id="2.10.70.10">
    <property type="entry name" value="Complement Module, domain 1"/>
    <property type="match status" value="14"/>
</dbReference>
<evidence type="ECO:0000259" key="7">
    <source>
        <dbReference type="PROSITE" id="PS50923"/>
    </source>
</evidence>
<feature type="disulfide bond" evidence="4">
    <location>
        <begin position="853"/>
        <end position="880"/>
    </location>
</feature>
<gene>
    <name evidence="8" type="ORF">CHS0354_005070</name>
</gene>
<organism evidence="8 9">
    <name type="scientific">Potamilus streckersoni</name>
    <dbReference type="NCBI Taxonomy" id="2493646"/>
    <lineage>
        <taxon>Eukaryota</taxon>
        <taxon>Metazoa</taxon>
        <taxon>Spiralia</taxon>
        <taxon>Lophotrochozoa</taxon>
        <taxon>Mollusca</taxon>
        <taxon>Bivalvia</taxon>
        <taxon>Autobranchia</taxon>
        <taxon>Heteroconchia</taxon>
        <taxon>Palaeoheterodonta</taxon>
        <taxon>Unionida</taxon>
        <taxon>Unionoidea</taxon>
        <taxon>Unionidae</taxon>
        <taxon>Ambleminae</taxon>
        <taxon>Lampsilini</taxon>
        <taxon>Potamilus</taxon>
    </lineage>
</organism>
<dbReference type="PROSITE" id="PS50923">
    <property type="entry name" value="SUSHI"/>
    <property type="match status" value="7"/>
</dbReference>
<evidence type="ECO:0000256" key="5">
    <source>
        <dbReference type="SAM" id="SignalP"/>
    </source>
</evidence>
<proteinExistence type="predicted"/>
<feature type="signal peptide" evidence="5">
    <location>
        <begin position="1"/>
        <end position="25"/>
    </location>
</feature>
<dbReference type="AlphaFoldDB" id="A0AAE0SH46"/>
<reference evidence="8" key="2">
    <citation type="journal article" date="2021" name="Genome Biol. Evol.">
        <title>Developing a high-quality reference genome for a parasitic bivalve with doubly uniparental inheritance (Bivalvia: Unionida).</title>
        <authorList>
            <person name="Smith C.H."/>
        </authorList>
    </citation>
    <scope>NUCLEOTIDE SEQUENCE</scope>
    <source>
        <strain evidence="8">CHS0354</strain>
        <tissue evidence="8">Mantle</tissue>
    </source>
</reference>
<dbReference type="SMART" id="SM00327">
    <property type="entry name" value="VWA"/>
    <property type="match status" value="2"/>
</dbReference>
<evidence type="ECO:0000256" key="1">
    <source>
        <dbReference type="ARBA" id="ARBA00022729"/>
    </source>
</evidence>
<feature type="domain" description="Sushi" evidence="7">
    <location>
        <begin position="937"/>
        <end position="994"/>
    </location>
</feature>
<sequence>MPITYKKKLLFLLVALSLLFRFTESDPSSECRTVVDLCLVVDGSDSISKGDYETQRDATANLMTNLDIGDNRARVGIIVFSTTIAEEFPFNSDKELLKKKAQNLPHPRDGTNTALAIKTMRAVFKNYGRPDAPWIGIVITDGISKDPKLTMEEAQKAREEGISLIAVGITTLIDSNELLNIAGVESRVLKLESFDELKGALAGLAKTICPCDTPPVITHTVISPGPRTVGTVRVYECLEGYRGVGSGQIDCLENSTWTIPTLECVACPEPPLITNAVVDSGDNLIKTLRNFRCNPGYIPSGPTVIECLANTTWSIPQFECIICGDTPIVPHSMVLPGPHLIDTVRNYECENGYIAVGPTNIKCKTDATWSPPEFQCVACLDPPDVPNAVVDVGSNLIGALRSYQCVKGFLAKGKTSIVCQADATWSPPEFICDVCGETPVVPNAVITKGDHFIGSVRVYQCDNGFLATGPTEIICQEDGLWSITSIQCIACIDPPLVPNSVFDLGSNLIGSVRTYTCKDGFLAKGKTSIICQPDAHWSPPEFICDVCGDTPLVPNAMIRPGLNLIGTVRTYDCVEGYTAAGPTDILCLKDAMWSKPDFMCISCEDPLIVKNAMVDAGPNLIGSIRTYTCMDGYRTKGKTNIVCQADAHWSPVEFVCDACPEPPLVQNAVVEPGSYLIGSWRQYICEKGYLASGPTVVECLADAAWSSPKFSCIVCGDTPLVTNALIRPGSHLIDTLRTYDCVDGYVAAGSRDILCQKNALWSTAEFVCIACDDPPIVPNALVDVGSNLIGSLRTYTCRDGFLAKGKTSLICQPDAHWSPIEFMCDPCPKPPLVENAVINPGENLVGSTRMYTCVEGYFAKGNTEITCLLDATWSAPTFVCDVCGPQPPVDNAVILPGSNLVGSFRLYQCAKGLVPSGSTKIVCQTDGTWSPPMFSCIGCGIPPLVKNAVVSPGESLIGEFRTYTCDEGLIPTGPAGILCQDNATWTAAAFICVECRSLVDMIVVVDGSDSINAPGYEMLRGAIIKLIPELEMGDGKARVGIVVFSSDIHEVIPLTGNSTSLISKVKYLHHPRDGTNTAKGIQKMREIFQSNGRQDVPWLGIVITDGISKQPLQTKQEAESAKAEGVYMIAVGVTDKINQEELQDISSSPKQVLQLETFGQLSKELVNLMKNVCRKKTPSLLYSILEVKKA</sequence>
<reference evidence="8" key="1">
    <citation type="journal article" date="2021" name="Genome Biol. Evol.">
        <title>A High-Quality Reference Genome for a Parasitic Bivalve with Doubly Uniparental Inheritance (Bivalvia: Unionida).</title>
        <authorList>
            <person name="Smith C.H."/>
        </authorList>
    </citation>
    <scope>NUCLEOTIDE SEQUENCE</scope>
    <source>
        <strain evidence="8">CHS0354</strain>
    </source>
</reference>
<dbReference type="Pfam" id="PF00092">
    <property type="entry name" value="VWA"/>
    <property type="match status" value="2"/>
</dbReference>
<feature type="domain" description="Sushi" evidence="7">
    <location>
        <begin position="825"/>
        <end position="882"/>
    </location>
</feature>
<evidence type="ECO:0000259" key="6">
    <source>
        <dbReference type="PROSITE" id="PS50234"/>
    </source>
</evidence>
<feature type="chain" id="PRO_5041983437" evidence="5">
    <location>
        <begin position="26"/>
        <end position="1190"/>
    </location>
</feature>
<feature type="domain" description="Sushi" evidence="7">
    <location>
        <begin position="769"/>
        <end position="824"/>
    </location>
</feature>
<dbReference type="InterPro" id="IPR002035">
    <property type="entry name" value="VWF_A"/>
</dbReference>
<dbReference type="PANTHER" id="PTHR45656">
    <property type="entry name" value="PROTEIN CBR-CLEC-78"/>
    <property type="match status" value="1"/>
</dbReference>
<feature type="domain" description="Sushi" evidence="7">
    <location>
        <begin position="489"/>
        <end position="546"/>
    </location>
</feature>
<dbReference type="Proteomes" id="UP001195483">
    <property type="component" value="Unassembled WGS sequence"/>
</dbReference>
<dbReference type="InterPro" id="IPR035976">
    <property type="entry name" value="Sushi/SCR/CCP_sf"/>
</dbReference>
<dbReference type="PROSITE" id="PS50234">
    <property type="entry name" value="VWFA"/>
    <property type="match status" value="2"/>
</dbReference>
<dbReference type="PRINTS" id="PR00453">
    <property type="entry name" value="VWFADOMAIN"/>
</dbReference>
<dbReference type="InterPro" id="IPR000436">
    <property type="entry name" value="Sushi_SCR_CCP_dom"/>
</dbReference>
<comment type="caution">
    <text evidence="4">Lacks conserved residue(s) required for the propagation of feature annotation.</text>
</comment>
<keyword evidence="1 5" id="KW-0732">Signal</keyword>
<name>A0AAE0SH46_9BIVA</name>
<feature type="domain" description="VWFA" evidence="6">
    <location>
        <begin position="36"/>
        <end position="208"/>
    </location>
</feature>
<dbReference type="InterPro" id="IPR051277">
    <property type="entry name" value="SEZ6_CSMD_C4BPB_Regulators"/>
</dbReference>
<dbReference type="InterPro" id="IPR036465">
    <property type="entry name" value="vWFA_dom_sf"/>
</dbReference>
<feature type="disulfide bond" evidence="4">
    <location>
        <begin position="685"/>
        <end position="712"/>
    </location>
</feature>
<evidence type="ECO:0000313" key="9">
    <source>
        <dbReference type="Proteomes" id="UP001195483"/>
    </source>
</evidence>
<reference evidence="8" key="3">
    <citation type="submission" date="2023-05" db="EMBL/GenBank/DDBJ databases">
        <authorList>
            <person name="Smith C.H."/>
        </authorList>
    </citation>
    <scope>NUCLEOTIDE SEQUENCE</scope>
    <source>
        <strain evidence="8">CHS0354</strain>
        <tissue evidence="8">Mantle</tissue>
    </source>
</reference>
<dbReference type="Gene3D" id="3.40.50.410">
    <property type="entry name" value="von Willebrand factor, type A domain"/>
    <property type="match status" value="2"/>
</dbReference>
<feature type="disulfide bond" evidence="4">
    <location>
        <begin position="797"/>
        <end position="824"/>
    </location>
</feature>
<protein>
    <submittedName>
        <fullName evidence="8">Uncharacterized protein</fullName>
    </submittedName>
</protein>
<dbReference type="Pfam" id="PF00084">
    <property type="entry name" value="Sushi"/>
    <property type="match status" value="14"/>
</dbReference>
<feature type="disulfide bond" evidence="4">
    <location>
        <begin position="517"/>
        <end position="544"/>
    </location>
</feature>
<comment type="caution">
    <text evidence="8">The sequence shown here is derived from an EMBL/GenBank/DDBJ whole genome shotgun (WGS) entry which is preliminary data.</text>
</comment>
<keyword evidence="2" id="KW-0677">Repeat</keyword>
<feature type="domain" description="Sushi" evidence="7">
    <location>
        <begin position="657"/>
        <end position="714"/>
    </location>
</feature>
<dbReference type="EMBL" id="JAEAOA010000364">
    <property type="protein sequence ID" value="KAK3591867.1"/>
    <property type="molecule type" value="Genomic_DNA"/>
</dbReference>
<feature type="domain" description="Sushi" evidence="7">
    <location>
        <begin position="377"/>
        <end position="434"/>
    </location>
</feature>